<name>A0A2G5SJ47_9PELO</name>
<dbReference type="InterPro" id="IPR041426">
    <property type="entry name" value="Mos1_HTH"/>
</dbReference>
<comment type="caution">
    <text evidence="2">The sequence shown here is derived from an EMBL/GenBank/DDBJ whole genome shotgun (WGS) entry which is preliminary data.</text>
</comment>
<evidence type="ECO:0000313" key="2">
    <source>
        <dbReference type="EMBL" id="PIC14891.1"/>
    </source>
</evidence>
<reference evidence="3" key="1">
    <citation type="submission" date="2017-10" db="EMBL/GenBank/DDBJ databases">
        <title>Rapid genome shrinkage in a self-fertile nematode reveals novel sperm competition proteins.</title>
        <authorList>
            <person name="Yin D."/>
            <person name="Schwarz E.M."/>
            <person name="Thomas C.G."/>
            <person name="Felde R.L."/>
            <person name="Korf I.F."/>
            <person name="Cutter A.D."/>
            <person name="Schartner C.M."/>
            <person name="Ralston E.J."/>
            <person name="Meyer B.J."/>
            <person name="Haag E.S."/>
        </authorList>
    </citation>
    <scope>NUCLEOTIDE SEQUENCE [LARGE SCALE GENOMIC DNA]</scope>
    <source>
        <strain evidence="3">JU1422</strain>
    </source>
</reference>
<keyword evidence="3" id="KW-1185">Reference proteome</keyword>
<dbReference type="PROSITE" id="PS50181">
    <property type="entry name" value="FBOX"/>
    <property type="match status" value="1"/>
</dbReference>
<dbReference type="AlphaFoldDB" id="A0A2G5SJ47"/>
<evidence type="ECO:0000259" key="1">
    <source>
        <dbReference type="PROSITE" id="PS50181"/>
    </source>
</evidence>
<dbReference type="PANTHER" id="PTHR23015:SF4">
    <property type="entry name" value="DUF38 DOMAIN-CONTAINING PROTEIN-RELATED"/>
    <property type="match status" value="1"/>
</dbReference>
<dbReference type="OrthoDB" id="3256413at2759"/>
<dbReference type="Pfam" id="PF17906">
    <property type="entry name" value="HTH_48"/>
    <property type="match status" value="1"/>
</dbReference>
<evidence type="ECO:0000313" key="3">
    <source>
        <dbReference type="Proteomes" id="UP000230233"/>
    </source>
</evidence>
<dbReference type="InterPro" id="IPR040161">
    <property type="entry name" value="FB224"/>
</dbReference>
<gene>
    <name evidence="2" type="ORF">B9Z55_027046</name>
</gene>
<dbReference type="Pfam" id="PF01827">
    <property type="entry name" value="FTH"/>
    <property type="match status" value="1"/>
</dbReference>
<dbReference type="CDD" id="cd22150">
    <property type="entry name" value="F-box_CeFBXA-like"/>
    <property type="match status" value="1"/>
</dbReference>
<feature type="domain" description="F-box" evidence="1">
    <location>
        <begin position="74"/>
        <end position="121"/>
    </location>
</feature>
<dbReference type="GO" id="GO:0045087">
    <property type="term" value="P:innate immune response"/>
    <property type="evidence" value="ECO:0007669"/>
    <property type="project" value="TreeGrafter"/>
</dbReference>
<sequence>MELSSDFIQENQHFLRSCILYEVLQKKPIFDSYRNFCYTVGKDAMEYPDFEFWYYRFYQGDLDLDYDRSADPEPKALVDMPVALMKKITQNLDPVERTRLRTMNHAIKDVSDSFPPVFQKIEVSITDKELLWTLNNKSFSCFKEGSGSIRYKPNSSRYEKSKKFYIKNGLEHLALVQKMPNFQVNHVSVEVYDDTPNDVDLLPAPFNAKSAFILCHNMNQVVKTLSALNPGNLEKINIKMVFSRAPLAHHGRILETVQFKQAKRVDFPMSMEFNVENLANFSHLKSFECHMMSENGIQDVLRIRDIITTFEEFESCELDYMVRSDDFPILVFAEALGEEIRIRPFAEGKHRTITHRYQIPESTECLEFKIKEEEYHCLVNIIKTR</sequence>
<accession>A0A2G5SJ47</accession>
<protein>
    <recommendedName>
        <fullName evidence="1">F-box domain-containing protein</fullName>
    </recommendedName>
</protein>
<dbReference type="InterPro" id="IPR001810">
    <property type="entry name" value="F-box_dom"/>
</dbReference>
<dbReference type="PANTHER" id="PTHR23015">
    <property type="entry name" value="UNCHARACTERIZED C.ELEGANS PROTEIN"/>
    <property type="match status" value="1"/>
</dbReference>
<dbReference type="Proteomes" id="UP000230233">
    <property type="component" value="Unassembled WGS sequence"/>
</dbReference>
<organism evidence="2 3">
    <name type="scientific">Caenorhabditis nigoni</name>
    <dbReference type="NCBI Taxonomy" id="1611254"/>
    <lineage>
        <taxon>Eukaryota</taxon>
        <taxon>Metazoa</taxon>
        <taxon>Ecdysozoa</taxon>
        <taxon>Nematoda</taxon>
        <taxon>Chromadorea</taxon>
        <taxon>Rhabditida</taxon>
        <taxon>Rhabditina</taxon>
        <taxon>Rhabditomorpha</taxon>
        <taxon>Rhabditoidea</taxon>
        <taxon>Rhabditidae</taxon>
        <taxon>Peloderinae</taxon>
        <taxon>Caenorhabditis</taxon>
    </lineage>
</organism>
<dbReference type="EMBL" id="PDUG01000007">
    <property type="protein sequence ID" value="PIC14891.1"/>
    <property type="molecule type" value="Genomic_DNA"/>
</dbReference>
<proteinExistence type="predicted"/>
<dbReference type="InterPro" id="IPR002900">
    <property type="entry name" value="DUF38/FTH_CAE_spp"/>
</dbReference>